<feature type="domain" description="Histone deacetylase complex subunit SAP30 Sin3 binding" evidence="8">
    <location>
        <begin position="172"/>
        <end position="225"/>
    </location>
</feature>
<dbReference type="KEGG" id="ppp:112292537"/>
<dbReference type="RefSeq" id="XP_024396883.1">
    <property type="nucleotide sequence ID" value="XM_024541115.2"/>
</dbReference>
<dbReference type="EnsemblPlants" id="Pp3c15_4260V3.2">
    <property type="protein sequence ID" value="Pp3c15_4260V3.2"/>
    <property type="gene ID" value="Pp3c15_4260"/>
</dbReference>
<sequence>MVVMGYAEEGLHCHSQSGEDSGEDGMSVLPRHTKVLVTGNNRTKSVLVGLHGVVTKAVGLGGWHWLVLTNGDEVKLQRNALSVVEGPTGHEKDDDNDDNPFSSETSQENNFPTNSFRVQPRKPTSPVSSNPGAAGNIRRAAQYCDSYDRKENFVDRKGLSSRCLPSVNLSKLETAVLKRYRRHFKLVEVGPNSSKEQLVDAVCRHFMSQELDEVQVIMGFMQAAKRLRT</sequence>
<evidence type="ECO:0000313" key="10">
    <source>
        <dbReference type="EnsemblPlants" id="Pp3c15_4260V3.1"/>
    </source>
</evidence>
<dbReference type="InterPro" id="IPR038291">
    <property type="entry name" value="SAP30_C_sf"/>
</dbReference>
<protein>
    <recommendedName>
        <fullName evidence="8">Histone deacetylase complex subunit SAP30 Sin3 binding domain-containing protein</fullName>
    </recommendedName>
</protein>
<dbReference type="EMBL" id="ABEU02000015">
    <property type="protein sequence ID" value="PNR39009.1"/>
    <property type="molecule type" value="Genomic_DNA"/>
</dbReference>
<organism evidence="9">
    <name type="scientific">Physcomitrium patens</name>
    <name type="common">Spreading-leaved earth moss</name>
    <name type="synonym">Physcomitrella patens</name>
    <dbReference type="NCBI Taxonomy" id="3218"/>
    <lineage>
        <taxon>Eukaryota</taxon>
        <taxon>Viridiplantae</taxon>
        <taxon>Streptophyta</taxon>
        <taxon>Embryophyta</taxon>
        <taxon>Bryophyta</taxon>
        <taxon>Bryophytina</taxon>
        <taxon>Bryopsida</taxon>
        <taxon>Funariidae</taxon>
        <taxon>Funariales</taxon>
        <taxon>Funariaceae</taxon>
        <taxon>Physcomitrium</taxon>
    </lineage>
</organism>
<reference evidence="9 11" key="2">
    <citation type="journal article" date="2018" name="Plant J.">
        <title>The Physcomitrella patens chromosome-scale assembly reveals moss genome structure and evolution.</title>
        <authorList>
            <person name="Lang D."/>
            <person name="Ullrich K.K."/>
            <person name="Murat F."/>
            <person name="Fuchs J."/>
            <person name="Jenkins J."/>
            <person name="Haas F.B."/>
            <person name="Piednoel M."/>
            <person name="Gundlach H."/>
            <person name="Van Bel M."/>
            <person name="Meyberg R."/>
            <person name="Vives C."/>
            <person name="Morata J."/>
            <person name="Symeonidi A."/>
            <person name="Hiss M."/>
            <person name="Muchero W."/>
            <person name="Kamisugi Y."/>
            <person name="Saleh O."/>
            <person name="Blanc G."/>
            <person name="Decker E.L."/>
            <person name="van Gessel N."/>
            <person name="Grimwood J."/>
            <person name="Hayes R.D."/>
            <person name="Graham S.W."/>
            <person name="Gunter L.E."/>
            <person name="McDaniel S.F."/>
            <person name="Hoernstein S.N.W."/>
            <person name="Larsson A."/>
            <person name="Li F.W."/>
            <person name="Perroud P.F."/>
            <person name="Phillips J."/>
            <person name="Ranjan P."/>
            <person name="Rokshar D.S."/>
            <person name="Rothfels C.J."/>
            <person name="Schneider L."/>
            <person name="Shu S."/>
            <person name="Stevenson D.W."/>
            <person name="Thummler F."/>
            <person name="Tillich M."/>
            <person name="Villarreal Aguilar J.C."/>
            <person name="Widiez T."/>
            <person name="Wong G.K."/>
            <person name="Wymore A."/>
            <person name="Zhang Y."/>
            <person name="Zimmer A.D."/>
            <person name="Quatrano R.S."/>
            <person name="Mayer K.F.X."/>
            <person name="Goodstein D."/>
            <person name="Casacuberta J.M."/>
            <person name="Vandepoele K."/>
            <person name="Reski R."/>
            <person name="Cuming A.C."/>
            <person name="Tuskan G.A."/>
            <person name="Maumus F."/>
            <person name="Salse J."/>
            <person name="Schmutz J."/>
            <person name="Rensing S.A."/>
        </authorList>
    </citation>
    <scope>NUCLEOTIDE SEQUENCE [LARGE SCALE GENOMIC DNA]</scope>
    <source>
        <strain evidence="10 11">cv. Gransden 2004</strain>
    </source>
</reference>
<feature type="region of interest" description="Disordered" evidence="7">
    <location>
        <begin position="84"/>
        <end position="134"/>
    </location>
</feature>
<comment type="subcellular location">
    <subcellularLocation>
        <location evidence="1">Nucleus</location>
    </subcellularLocation>
</comment>
<keyword evidence="3" id="KW-0678">Repressor</keyword>
<evidence type="ECO:0000313" key="11">
    <source>
        <dbReference type="Proteomes" id="UP000006727"/>
    </source>
</evidence>
<dbReference type="OMA" id="IDLNTEC"/>
<dbReference type="PANTHER" id="PTHR13286">
    <property type="entry name" value="SAP30"/>
    <property type="match status" value="1"/>
</dbReference>
<accession>A0A2K1JBV0</accession>
<dbReference type="Proteomes" id="UP000006727">
    <property type="component" value="Chromosome 15"/>
</dbReference>
<evidence type="ECO:0000256" key="6">
    <source>
        <dbReference type="ARBA" id="ARBA00023242"/>
    </source>
</evidence>
<keyword evidence="6" id="KW-0539">Nucleus</keyword>
<evidence type="ECO:0000256" key="2">
    <source>
        <dbReference type="ARBA" id="ARBA00006283"/>
    </source>
</evidence>
<keyword evidence="4" id="KW-0805">Transcription regulation</keyword>
<evidence type="ECO:0000256" key="3">
    <source>
        <dbReference type="ARBA" id="ARBA00022491"/>
    </source>
</evidence>
<dbReference type="InterPro" id="IPR024145">
    <property type="entry name" value="His_deAcase_SAP30/SAP30L"/>
</dbReference>
<dbReference type="OrthoDB" id="510958at2759"/>
<dbReference type="Gramene" id="Pp3c15_4260V3.1">
    <property type="protein sequence ID" value="Pp3c15_4260V3.1"/>
    <property type="gene ID" value="Pp3c15_4260"/>
</dbReference>
<dbReference type="Gramene" id="Pp3c15_4260V3.2">
    <property type="protein sequence ID" value="Pp3c15_4260V3.2"/>
    <property type="gene ID" value="Pp3c15_4260"/>
</dbReference>
<keyword evidence="11" id="KW-1185">Reference proteome</keyword>
<evidence type="ECO:0000256" key="4">
    <source>
        <dbReference type="ARBA" id="ARBA00023015"/>
    </source>
</evidence>
<dbReference type="GO" id="GO:0000118">
    <property type="term" value="C:histone deacetylase complex"/>
    <property type="evidence" value="ECO:0000318"/>
    <property type="project" value="GO_Central"/>
</dbReference>
<dbReference type="PANTHER" id="PTHR13286:SF6">
    <property type="entry name" value="HISTONE DEACETYLASE COMPLEX SUBUNIT SAP30L-RELATED"/>
    <property type="match status" value="1"/>
</dbReference>
<dbReference type="Gene3D" id="6.10.160.20">
    <property type="match status" value="1"/>
</dbReference>
<dbReference type="EnsemblPlants" id="Pp3c15_4260V3.1">
    <property type="protein sequence ID" value="Pp3c15_4260V3.1"/>
    <property type="gene ID" value="Pp3c15_4260"/>
</dbReference>
<proteinExistence type="inferred from homology"/>
<keyword evidence="5" id="KW-0804">Transcription</keyword>
<dbReference type="InterPro" id="IPR025718">
    <property type="entry name" value="SAP30_Sin3-bd"/>
</dbReference>
<evidence type="ECO:0000259" key="8">
    <source>
        <dbReference type="Pfam" id="PF13867"/>
    </source>
</evidence>
<comment type="similarity">
    <text evidence="2">Belongs to the SAP30 family.</text>
</comment>
<evidence type="ECO:0000256" key="7">
    <source>
        <dbReference type="SAM" id="MobiDB-lite"/>
    </source>
</evidence>
<dbReference type="GO" id="GO:0003712">
    <property type="term" value="F:transcription coregulator activity"/>
    <property type="evidence" value="ECO:0000318"/>
    <property type="project" value="GO_Central"/>
</dbReference>
<evidence type="ECO:0000313" key="9">
    <source>
        <dbReference type="EMBL" id="PNR39009.1"/>
    </source>
</evidence>
<dbReference type="PaxDb" id="3218-PP1S83_77V6.1"/>
<evidence type="ECO:0000256" key="1">
    <source>
        <dbReference type="ARBA" id="ARBA00004123"/>
    </source>
</evidence>
<name>A0A2K1JBV0_PHYPA</name>
<feature type="compositionally biased region" description="Polar residues" evidence="7">
    <location>
        <begin position="99"/>
        <end position="117"/>
    </location>
</feature>
<evidence type="ECO:0000256" key="5">
    <source>
        <dbReference type="ARBA" id="ARBA00023163"/>
    </source>
</evidence>
<gene>
    <name evidence="10" type="primary">LOC112292537</name>
    <name evidence="9" type="ORF">PHYPA_019287</name>
</gene>
<dbReference type="Pfam" id="PF13867">
    <property type="entry name" value="SAP30_Sin3_bdg"/>
    <property type="match status" value="1"/>
</dbReference>
<dbReference type="GeneID" id="112292537"/>
<reference evidence="10" key="3">
    <citation type="submission" date="2020-12" db="UniProtKB">
        <authorList>
            <consortium name="EnsemblPlants"/>
        </authorList>
    </citation>
    <scope>IDENTIFICATION</scope>
</reference>
<dbReference type="GO" id="GO:0006355">
    <property type="term" value="P:regulation of DNA-templated transcription"/>
    <property type="evidence" value="ECO:0000318"/>
    <property type="project" value="GO_Central"/>
</dbReference>
<reference evidence="9 11" key="1">
    <citation type="journal article" date="2008" name="Science">
        <title>The Physcomitrella genome reveals evolutionary insights into the conquest of land by plants.</title>
        <authorList>
            <person name="Rensing S."/>
            <person name="Lang D."/>
            <person name="Zimmer A."/>
            <person name="Terry A."/>
            <person name="Salamov A."/>
            <person name="Shapiro H."/>
            <person name="Nishiyama T."/>
            <person name="Perroud P.-F."/>
            <person name="Lindquist E."/>
            <person name="Kamisugi Y."/>
            <person name="Tanahashi T."/>
            <person name="Sakakibara K."/>
            <person name="Fujita T."/>
            <person name="Oishi K."/>
            <person name="Shin-I T."/>
            <person name="Kuroki Y."/>
            <person name="Toyoda A."/>
            <person name="Suzuki Y."/>
            <person name="Hashimoto A."/>
            <person name="Yamaguchi K."/>
            <person name="Sugano A."/>
            <person name="Kohara Y."/>
            <person name="Fujiyama A."/>
            <person name="Anterola A."/>
            <person name="Aoki S."/>
            <person name="Ashton N."/>
            <person name="Barbazuk W.B."/>
            <person name="Barker E."/>
            <person name="Bennetzen J."/>
            <person name="Bezanilla M."/>
            <person name="Blankenship R."/>
            <person name="Cho S.H."/>
            <person name="Dutcher S."/>
            <person name="Estelle M."/>
            <person name="Fawcett J.A."/>
            <person name="Gundlach H."/>
            <person name="Hanada K."/>
            <person name="Heyl A."/>
            <person name="Hicks K.A."/>
            <person name="Hugh J."/>
            <person name="Lohr M."/>
            <person name="Mayer K."/>
            <person name="Melkozernov A."/>
            <person name="Murata T."/>
            <person name="Nelson D."/>
            <person name="Pils B."/>
            <person name="Prigge M."/>
            <person name="Reiss B."/>
            <person name="Renner T."/>
            <person name="Rombauts S."/>
            <person name="Rushton P."/>
            <person name="Sanderfoot A."/>
            <person name="Schween G."/>
            <person name="Shiu S.-H."/>
            <person name="Stueber K."/>
            <person name="Theodoulou F.L."/>
            <person name="Tu H."/>
            <person name="Van de Peer Y."/>
            <person name="Verrier P.J."/>
            <person name="Waters E."/>
            <person name="Wood A."/>
            <person name="Yang L."/>
            <person name="Cove D."/>
            <person name="Cuming A."/>
            <person name="Hasebe M."/>
            <person name="Lucas S."/>
            <person name="Mishler D.B."/>
            <person name="Reski R."/>
            <person name="Grigoriev I."/>
            <person name="Quatrano R.S."/>
            <person name="Boore J.L."/>
        </authorList>
    </citation>
    <scope>NUCLEOTIDE SEQUENCE [LARGE SCALE GENOMIC DNA]</scope>
    <source>
        <strain evidence="10 11">cv. Gransden 2004</strain>
    </source>
</reference>
<dbReference type="FunCoup" id="A0A2K1JBV0">
    <property type="interactions" value="461"/>
</dbReference>
<dbReference type="AlphaFoldDB" id="A0A2K1JBV0"/>